<dbReference type="SUPFAM" id="SSF46689">
    <property type="entry name" value="Homeodomain-like"/>
    <property type="match status" value="1"/>
</dbReference>
<dbReference type="OrthoDB" id="1975037at2"/>
<keyword evidence="1" id="KW-0805">Transcription regulation</keyword>
<dbReference type="PANTHER" id="PTHR43280">
    <property type="entry name" value="ARAC-FAMILY TRANSCRIPTIONAL REGULATOR"/>
    <property type="match status" value="1"/>
</dbReference>
<keyword evidence="2" id="KW-0238">DNA-binding</keyword>
<evidence type="ECO:0000259" key="5">
    <source>
        <dbReference type="PROSITE" id="PS01124"/>
    </source>
</evidence>
<comment type="caution">
    <text evidence="6">The sequence shown here is derived from an EMBL/GenBank/DDBJ whole genome shotgun (WGS) entry which is preliminary data.</text>
</comment>
<accession>A0A4Q9DNN8</accession>
<organism evidence="6 7">
    <name type="scientific">Paenibacillus thalictri</name>
    <dbReference type="NCBI Taxonomy" id="2527873"/>
    <lineage>
        <taxon>Bacteria</taxon>
        <taxon>Bacillati</taxon>
        <taxon>Bacillota</taxon>
        <taxon>Bacilli</taxon>
        <taxon>Bacillales</taxon>
        <taxon>Paenibacillaceae</taxon>
        <taxon>Paenibacillus</taxon>
    </lineage>
</organism>
<evidence type="ECO:0000256" key="3">
    <source>
        <dbReference type="ARBA" id="ARBA00023163"/>
    </source>
</evidence>
<keyword evidence="3" id="KW-0804">Transcription</keyword>
<name>A0A4Q9DNN8_9BACL</name>
<feature type="domain" description="HTH araC/xylS-type" evidence="5">
    <location>
        <begin position="675"/>
        <end position="772"/>
    </location>
</feature>
<dbReference type="PROSITE" id="PS01124">
    <property type="entry name" value="HTH_ARAC_FAMILY_2"/>
    <property type="match status" value="1"/>
</dbReference>
<evidence type="ECO:0000313" key="6">
    <source>
        <dbReference type="EMBL" id="TBL76093.1"/>
    </source>
</evidence>
<dbReference type="CDD" id="cd18774">
    <property type="entry name" value="PDC2_HK_sensor"/>
    <property type="match status" value="1"/>
</dbReference>
<dbReference type="GO" id="GO:0043565">
    <property type="term" value="F:sequence-specific DNA binding"/>
    <property type="evidence" value="ECO:0007669"/>
    <property type="project" value="InterPro"/>
</dbReference>
<keyword evidence="4" id="KW-1133">Transmembrane helix</keyword>
<dbReference type="Proteomes" id="UP000293142">
    <property type="component" value="Unassembled WGS sequence"/>
</dbReference>
<dbReference type="Pfam" id="PF12833">
    <property type="entry name" value="HTH_18"/>
    <property type="match status" value="1"/>
</dbReference>
<dbReference type="Gene3D" id="3.30.450.20">
    <property type="entry name" value="PAS domain"/>
    <property type="match status" value="1"/>
</dbReference>
<sequence>MMRHMGKHKARNKGTIYWKNLGLVLLITCIPIAFIGVIIYYVGTDRIETEVNKAHQNQLNSSVQQMNDYLTNLEHSVVRLAFDRNMDETLTHLDFVQEFQTTNEIMKSLSLITGSNSLISSVCLYLPHANKIIGDDGFQSVRTEEDRNLLNSLLDKERTIYWNYSLRKINMPDSANKAIVIKLPGGQVYGTYGIAIIYLDQNKLDSMVQKLVSGEGVSFLFNENGDYLTTLPRRDEGQGQRLEDALKSRILVDEANENMFKFDWHDKNYNVTYGRINKLGGKWTFVSATPISQIVAPVTSLSKLIVWISMLGLTLGLLLSWFASNKIYDPVYRLKSLFENTWAHKSTEKDEITYIEHQWKLQLQVQEDLSSQIKQSIPVLRESFLLQFLQGNLYSHTESELIQKLRQLDWDAEHKKFAMMVAQLHGISKLEGKFSEHDAQLITFAASNIVTELCSEKFNMFHVINFQDLSLGVFLVLDETGSHSELESTLNKLAHDYIAAVNNVLRLKVTIVTSKISDSIEQMPIIMEQTRKALRFRDLHTSNQMLDMNQLTLKNTGQHHYPSEREREIVHAVSMGLEDEAVRLIRQFMLELQSSYNAELMVHQGMMKLLGAIHDAMIKQDVNLLDMYGGVHLYEQLMQLTEPEQIVDWFQYNLIRPFVKTLSIAYDANLKEMIDELLVKMEKDILLDVSLEMYADQLQISPSKLSKAFKQFNGINFIDAVVRLRIEKCKELLVTTDMKINEIADQLHYQPSYLIRMFKKNEGITPRQYREKHT</sequence>
<keyword evidence="4" id="KW-0472">Membrane</keyword>
<keyword evidence="7" id="KW-1185">Reference proteome</keyword>
<dbReference type="Gene3D" id="1.10.10.60">
    <property type="entry name" value="Homeodomain-like"/>
    <property type="match status" value="1"/>
</dbReference>
<evidence type="ECO:0000256" key="4">
    <source>
        <dbReference type="SAM" id="Phobius"/>
    </source>
</evidence>
<dbReference type="SMART" id="SM00342">
    <property type="entry name" value="HTH_ARAC"/>
    <property type="match status" value="1"/>
</dbReference>
<proteinExistence type="predicted"/>
<feature type="transmembrane region" description="Helical" evidence="4">
    <location>
        <begin position="21"/>
        <end position="43"/>
    </location>
</feature>
<evidence type="ECO:0000313" key="7">
    <source>
        <dbReference type="Proteomes" id="UP000293142"/>
    </source>
</evidence>
<dbReference type="GO" id="GO:0003700">
    <property type="term" value="F:DNA-binding transcription factor activity"/>
    <property type="evidence" value="ECO:0007669"/>
    <property type="project" value="InterPro"/>
</dbReference>
<keyword evidence="4" id="KW-0812">Transmembrane</keyword>
<dbReference type="InterPro" id="IPR018060">
    <property type="entry name" value="HTH_AraC"/>
</dbReference>
<evidence type="ECO:0000256" key="1">
    <source>
        <dbReference type="ARBA" id="ARBA00023015"/>
    </source>
</evidence>
<gene>
    <name evidence="6" type="ORF">EYB31_21350</name>
</gene>
<dbReference type="InterPro" id="IPR009057">
    <property type="entry name" value="Homeodomain-like_sf"/>
</dbReference>
<dbReference type="PANTHER" id="PTHR43280:SF28">
    <property type="entry name" value="HTH-TYPE TRANSCRIPTIONAL ACTIVATOR RHAS"/>
    <property type="match status" value="1"/>
</dbReference>
<dbReference type="EMBL" id="SIRE01000015">
    <property type="protein sequence ID" value="TBL76093.1"/>
    <property type="molecule type" value="Genomic_DNA"/>
</dbReference>
<dbReference type="AlphaFoldDB" id="A0A4Q9DNN8"/>
<reference evidence="6 7" key="1">
    <citation type="submission" date="2019-02" db="EMBL/GenBank/DDBJ databases">
        <title>Paenibacillus sp. nov., isolated from surface-sterilized tissue of Thalictrum simplex L.</title>
        <authorList>
            <person name="Tuo L."/>
        </authorList>
    </citation>
    <scope>NUCLEOTIDE SEQUENCE [LARGE SCALE GENOMIC DNA]</scope>
    <source>
        <strain evidence="6 7">N2SHLJ1</strain>
    </source>
</reference>
<evidence type="ECO:0000256" key="2">
    <source>
        <dbReference type="ARBA" id="ARBA00023125"/>
    </source>
</evidence>
<protein>
    <submittedName>
        <fullName evidence="6">AraC family transcriptional regulator</fullName>
    </submittedName>
</protein>